<feature type="transmembrane region" description="Helical" evidence="1">
    <location>
        <begin position="187"/>
        <end position="203"/>
    </location>
</feature>
<accession>A0ABZ2M926</accession>
<protein>
    <submittedName>
        <fullName evidence="2">Uncharacterized protein</fullName>
    </submittedName>
</protein>
<sequence length="268" mass="28263">MPAWVFVLVLGAALLPAYVLPAFFRISNESLKVLAVSGCLLAAFAFQPGDYLRRGWFYQGACFACLLVRDTTLIPGFDTARDIHLVRALLAAAANAFGVASCWRFGRAWAVAELPDTDRSRLRAYLAAGGLAVLFGCGSLAIHVRAAVQGDPAAFVSIASQVGDLIGLCLIAPVLPTALALRGGRLAWPWIMLTASFLGWLVYDGFMAATSVFPVSPLLRKTVGESCRAVALIFTLASAIAQRRVTSGELLSASSGSSGSENAPSSQH</sequence>
<proteinExistence type="predicted"/>
<dbReference type="EMBL" id="CP089984">
    <property type="protein sequence ID" value="WXB18982.1"/>
    <property type="molecule type" value="Genomic_DNA"/>
</dbReference>
<feature type="transmembrane region" description="Helical" evidence="1">
    <location>
        <begin position="83"/>
        <end position="103"/>
    </location>
</feature>
<dbReference type="RefSeq" id="WP_394828607.1">
    <property type="nucleotide sequence ID" value="NZ_CP089984.1"/>
</dbReference>
<gene>
    <name evidence="2" type="ORF">LZC94_17305</name>
</gene>
<keyword evidence="1" id="KW-0812">Transmembrane</keyword>
<name>A0ABZ2M926_9BACT</name>
<keyword evidence="1" id="KW-0472">Membrane</keyword>
<evidence type="ECO:0000256" key="1">
    <source>
        <dbReference type="SAM" id="Phobius"/>
    </source>
</evidence>
<organism evidence="2 3">
    <name type="scientific">Pendulispora albinea</name>
    <dbReference type="NCBI Taxonomy" id="2741071"/>
    <lineage>
        <taxon>Bacteria</taxon>
        <taxon>Pseudomonadati</taxon>
        <taxon>Myxococcota</taxon>
        <taxon>Myxococcia</taxon>
        <taxon>Myxococcales</taxon>
        <taxon>Sorangiineae</taxon>
        <taxon>Pendulisporaceae</taxon>
        <taxon>Pendulispora</taxon>
    </lineage>
</organism>
<feature type="transmembrane region" description="Helical" evidence="1">
    <location>
        <begin position="154"/>
        <end position="175"/>
    </location>
</feature>
<evidence type="ECO:0000313" key="2">
    <source>
        <dbReference type="EMBL" id="WXB18982.1"/>
    </source>
</evidence>
<reference evidence="2 3" key="1">
    <citation type="submission" date="2021-12" db="EMBL/GenBank/DDBJ databases">
        <title>Discovery of the Pendulisporaceae a myxobacterial family with distinct sporulation behavior and unique specialized metabolism.</title>
        <authorList>
            <person name="Garcia R."/>
            <person name="Popoff A."/>
            <person name="Bader C.D."/>
            <person name="Loehr J."/>
            <person name="Walesch S."/>
            <person name="Walt C."/>
            <person name="Boldt J."/>
            <person name="Bunk B."/>
            <person name="Haeckl F.J.F.P.J."/>
            <person name="Gunesch A.P."/>
            <person name="Birkelbach J."/>
            <person name="Nuebel U."/>
            <person name="Pietschmann T."/>
            <person name="Bach T."/>
            <person name="Mueller R."/>
        </authorList>
    </citation>
    <scope>NUCLEOTIDE SEQUENCE [LARGE SCALE GENOMIC DNA]</scope>
    <source>
        <strain evidence="2 3">MSr11954</strain>
    </source>
</reference>
<keyword evidence="1" id="KW-1133">Transmembrane helix</keyword>
<dbReference type="Proteomes" id="UP001370348">
    <property type="component" value="Chromosome"/>
</dbReference>
<feature type="transmembrane region" description="Helical" evidence="1">
    <location>
        <begin position="124"/>
        <end position="148"/>
    </location>
</feature>
<feature type="transmembrane region" description="Helical" evidence="1">
    <location>
        <begin position="31"/>
        <end position="49"/>
    </location>
</feature>
<keyword evidence="3" id="KW-1185">Reference proteome</keyword>
<evidence type="ECO:0000313" key="3">
    <source>
        <dbReference type="Proteomes" id="UP001370348"/>
    </source>
</evidence>